<evidence type="ECO:0008006" key="3">
    <source>
        <dbReference type="Google" id="ProtNLM"/>
    </source>
</evidence>
<reference evidence="1 2" key="1">
    <citation type="submission" date="2016-10" db="EMBL/GenBank/DDBJ databases">
        <authorList>
            <person name="Varghese N."/>
            <person name="Submissions S."/>
        </authorList>
    </citation>
    <scope>NUCLEOTIDE SEQUENCE [LARGE SCALE GENOMIC DNA]</scope>
    <source>
        <strain evidence="1 2">Mar_2010_102</strain>
    </source>
</reference>
<accession>A0A1H1QG91</accession>
<protein>
    <recommendedName>
        <fullName evidence="3">DUF2891 domain-containing protein</fullName>
    </recommendedName>
</protein>
<dbReference type="AlphaFoldDB" id="A0A1H1QG91"/>
<dbReference type="PROSITE" id="PS51257">
    <property type="entry name" value="PROKAR_LIPOPROTEIN"/>
    <property type="match status" value="1"/>
</dbReference>
<dbReference type="Proteomes" id="UP000198858">
    <property type="component" value="Chromosome I"/>
</dbReference>
<organism evidence="1 2">
    <name type="scientific">Christiangramia echinicola</name>
    <dbReference type="NCBI Taxonomy" id="279359"/>
    <lineage>
        <taxon>Bacteria</taxon>
        <taxon>Pseudomonadati</taxon>
        <taxon>Bacteroidota</taxon>
        <taxon>Flavobacteriia</taxon>
        <taxon>Flavobacteriales</taxon>
        <taxon>Flavobacteriaceae</taxon>
        <taxon>Christiangramia</taxon>
    </lineage>
</organism>
<dbReference type="InterPro" id="IPR021365">
    <property type="entry name" value="DUF2891"/>
</dbReference>
<dbReference type="RefSeq" id="WP_089663011.1">
    <property type="nucleotide sequence ID" value="NZ_LT629745.1"/>
</dbReference>
<evidence type="ECO:0000313" key="2">
    <source>
        <dbReference type="Proteomes" id="UP000198858"/>
    </source>
</evidence>
<evidence type="ECO:0000313" key="1">
    <source>
        <dbReference type="EMBL" id="SDS21889.1"/>
    </source>
</evidence>
<keyword evidence="2" id="KW-1185">Reference proteome</keyword>
<gene>
    <name evidence="1" type="ORF">SAMN04488552_2483</name>
</gene>
<dbReference type="Pfam" id="PF11199">
    <property type="entry name" value="DUF2891"/>
    <property type="match status" value="1"/>
</dbReference>
<sequence>MKRFFLVLICLVIFSCKGDKAKETEINETDNDSLDVEGLLPEGLAVSEPVILDLEEANKLVELPLSCINTEYPNKLGQTLENKEALGEPHELHPAFYGCFDWHSSVHAHWSLVSLLKQFPKIERKEAIREALQNSLSAQNIQGEIKYFERKESGSFERTYGWAWLLKLQEELNTWEDPMGQELSGNLQPLTDLIVQKYIQFLPKLNYPIRVGEHTNTAFGLTMAYDYAETTKNEKLLETLKKRAQDFYLKDDDCPVTWEPGGYDFLSPCLSEIDIMRRVLPKNAFSLWVDDFMPQLKNKDFEMEVAEVSDRTDGKLVHLDGLNFSRAWIFYGLAKQYPDNFGHLKSLANEHIAYSFPNVVGDSYEGGHWLGTFAIYALQEAQINVKK</sequence>
<name>A0A1H1QG91_9FLAO</name>
<dbReference type="EMBL" id="LT629745">
    <property type="protein sequence ID" value="SDS21889.1"/>
    <property type="molecule type" value="Genomic_DNA"/>
</dbReference>
<proteinExistence type="predicted"/>
<dbReference type="STRING" id="1250231.SAMN04488552_2483"/>